<dbReference type="PANTHER" id="PTHR12253">
    <property type="entry name" value="RH14732P"/>
    <property type="match status" value="1"/>
</dbReference>
<organism evidence="9 10">
    <name type="scientific">Diploptera punctata</name>
    <name type="common">Pacific beetle cockroach</name>
    <dbReference type="NCBI Taxonomy" id="6984"/>
    <lineage>
        <taxon>Eukaryota</taxon>
        <taxon>Metazoa</taxon>
        <taxon>Ecdysozoa</taxon>
        <taxon>Arthropoda</taxon>
        <taxon>Hexapoda</taxon>
        <taxon>Insecta</taxon>
        <taxon>Pterygota</taxon>
        <taxon>Neoptera</taxon>
        <taxon>Polyneoptera</taxon>
        <taxon>Dictyoptera</taxon>
        <taxon>Blattodea</taxon>
        <taxon>Blaberoidea</taxon>
        <taxon>Blaberidae</taxon>
        <taxon>Diplopterinae</taxon>
        <taxon>Diploptera</taxon>
    </lineage>
</organism>
<dbReference type="GO" id="GO:0004623">
    <property type="term" value="F:phospholipase A2 activity"/>
    <property type="evidence" value="ECO:0007669"/>
    <property type="project" value="UniProtKB-EC"/>
</dbReference>
<dbReference type="AlphaFoldDB" id="A0AAD8A269"/>
<evidence type="ECO:0000256" key="3">
    <source>
        <dbReference type="ARBA" id="ARBA00013278"/>
    </source>
</evidence>
<gene>
    <name evidence="9" type="ORF">L9F63_027740</name>
</gene>
<dbReference type="InterPro" id="IPR033113">
    <property type="entry name" value="PLA2_histidine"/>
</dbReference>
<evidence type="ECO:0000256" key="5">
    <source>
        <dbReference type="ARBA" id="ARBA00022963"/>
    </source>
</evidence>
<evidence type="ECO:0000256" key="1">
    <source>
        <dbReference type="ARBA" id="ARBA00001913"/>
    </source>
</evidence>
<dbReference type="SUPFAM" id="SSF48619">
    <property type="entry name" value="Phospholipase A2, PLA2"/>
    <property type="match status" value="1"/>
</dbReference>
<dbReference type="GO" id="GO:0050482">
    <property type="term" value="P:arachidonate secretion"/>
    <property type="evidence" value="ECO:0007669"/>
    <property type="project" value="InterPro"/>
</dbReference>
<comment type="caution">
    <text evidence="9">The sequence shown here is derived from an EMBL/GenBank/DDBJ whole genome shotgun (WGS) entry which is preliminary data.</text>
</comment>
<dbReference type="InterPro" id="IPR016090">
    <property type="entry name" value="PLA2-like_dom"/>
</dbReference>
<dbReference type="GO" id="GO:0005576">
    <property type="term" value="C:extracellular region"/>
    <property type="evidence" value="ECO:0007669"/>
    <property type="project" value="UniProtKB-SubCell"/>
</dbReference>
<dbReference type="GO" id="GO:0006644">
    <property type="term" value="P:phospholipid metabolic process"/>
    <property type="evidence" value="ECO:0007669"/>
    <property type="project" value="InterPro"/>
</dbReference>
<dbReference type="GO" id="GO:0016042">
    <property type="term" value="P:lipid catabolic process"/>
    <property type="evidence" value="ECO:0007669"/>
    <property type="project" value="UniProtKB-KW"/>
</dbReference>
<proteinExistence type="predicted"/>
<dbReference type="InterPro" id="IPR036444">
    <property type="entry name" value="PLipase_A2_dom_sf"/>
</dbReference>
<keyword evidence="5" id="KW-0442">Lipid degradation</keyword>
<evidence type="ECO:0000259" key="8">
    <source>
        <dbReference type="Pfam" id="PF05826"/>
    </source>
</evidence>
<keyword evidence="6" id="KW-0443">Lipid metabolism</keyword>
<feature type="domain" description="Phospholipase A2-like central" evidence="8">
    <location>
        <begin position="1"/>
        <end position="48"/>
    </location>
</feature>
<dbReference type="Gene3D" id="1.20.90.10">
    <property type="entry name" value="Phospholipase A2 domain"/>
    <property type="match status" value="1"/>
</dbReference>
<evidence type="ECO:0000313" key="10">
    <source>
        <dbReference type="Proteomes" id="UP001233999"/>
    </source>
</evidence>
<feature type="non-terminal residue" evidence="9">
    <location>
        <position position="52"/>
    </location>
</feature>
<evidence type="ECO:0000256" key="6">
    <source>
        <dbReference type="ARBA" id="ARBA00023098"/>
    </source>
</evidence>
<keyword evidence="10" id="KW-1185">Reference proteome</keyword>
<dbReference type="Pfam" id="PF05826">
    <property type="entry name" value="Phospholip_A2_2"/>
    <property type="match status" value="1"/>
</dbReference>
<evidence type="ECO:0000256" key="2">
    <source>
        <dbReference type="ARBA" id="ARBA00004613"/>
    </source>
</evidence>
<dbReference type="Proteomes" id="UP001233999">
    <property type="component" value="Unassembled WGS sequence"/>
</dbReference>
<evidence type="ECO:0000256" key="4">
    <source>
        <dbReference type="ARBA" id="ARBA00022525"/>
    </source>
</evidence>
<dbReference type="EMBL" id="JASPKZ010003950">
    <property type="protein sequence ID" value="KAJ9591052.1"/>
    <property type="molecule type" value="Genomic_DNA"/>
</dbReference>
<dbReference type="PROSITE" id="PS00118">
    <property type="entry name" value="PA2_HIS"/>
    <property type="match status" value="1"/>
</dbReference>
<keyword evidence="4" id="KW-0964">Secreted</keyword>
<sequence length="52" mass="5744">TKWCGAGNNAENENDLGEFKNTDACCRTHDHCPDYILSGRIKHGLNNPVNVT</sequence>
<comment type="subcellular location">
    <subcellularLocation>
        <location evidence="2">Secreted</location>
    </subcellularLocation>
</comment>
<reference evidence="9" key="2">
    <citation type="submission" date="2023-05" db="EMBL/GenBank/DDBJ databases">
        <authorList>
            <person name="Fouks B."/>
        </authorList>
    </citation>
    <scope>NUCLEOTIDE SEQUENCE</scope>
    <source>
        <strain evidence="9">Stay&amp;Tobe</strain>
        <tissue evidence="9">Testes</tissue>
    </source>
</reference>
<evidence type="ECO:0000256" key="7">
    <source>
        <dbReference type="ARBA" id="ARBA00029903"/>
    </source>
</evidence>
<comment type="cofactor">
    <cofactor evidence="1">
        <name>Ca(2+)</name>
        <dbReference type="ChEBI" id="CHEBI:29108"/>
    </cofactor>
</comment>
<dbReference type="EC" id="3.1.1.4" evidence="3"/>
<reference evidence="9" key="1">
    <citation type="journal article" date="2023" name="IScience">
        <title>Live-bearing cockroach genome reveals convergent evolutionary mechanisms linked to viviparity in insects and beyond.</title>
        <authorList>
            <person name="Fouks B."/>
            <person name="Harrison M.C."/>
            <person name="Mikhailova A.A."/>
            <person name="Marchal E."/>
            <person name="English S."/>
            <person name="Carruthers M."/>
            <person name="Jennings E.C."/>
            <person name="Chiamaka E.L."/>
            <person name="Frigard R.A."/>
            <person name="Pippel M."/>
            <person name="Attardo G.M."/>
            <person name="Benoit J.B."/>
            <person name="Bornberg-Bauer E."/>
            <person name="Tobe S.S."/>
        </authorList>
    </citation>
    <scope>NUCLEOTIDE SEQUENCE</scope>
    <source>
        <strain evidence="9">Stay&amp;Tobe</strain>
    </source>
</reference>
<protein>
    <recommendedName>
        <fullName evidence="3">phospholipase A2</fullName>
        <ecNumber evidence="3">3.1.1.4</ecNumber>
    </recommendedName>
    <alternativeName>
        <fullName evidence="7">Phosphatidylcholine 2-acylhydrolase</fullName>
    </alternativeName>
</protein>
<name>A0AAD8A269_DIPPU</name>
<feature type="non-terminal residue" evidence="9">
    <location>
        <position position="1"/>
    </location>
</feature>
<accession>A0AAD8A269</accession>
<evidence type="ECO:0000313" key="9">
    <source>
        <dbReference type="EMBL" id="KAJ9591052.1"/>
    </source>
</evidence>